<gene>
    <name evidence="2" type="ORF">QR680_008732</name>
</gene>
<feature type="transmembrane region" description="Helical" evidence="1">
    <location>
        <begin position="216"/>
        <end position="246"/>
    </location>
</feature>
<feature type="transmembrane region" description="Helical" evidence="1">
    <location>
        <begin position="266"/>
        <end position="285"/>
    </location>
</feature>
<dbReference type="EMBL" id="JAUCMV010000001">
    <property type="protein sequence ID" value="KAK0424580.1"/>
    <property type="molecule type" value="Genomic_DNA"/>
</dbReference>
<protein>
    <submittedName>
        <fullName evidence="2">Uncharacterized protein</fullName>
    </submittedName>
</protein>
<dbReference type="Proteomes" id="UP001175271">
    <property type="component" value="Unassembled WGS sequence"/>
</dbReference>
<accession>A0AA39M8L6</accession>
<feature type="transmembrane region" description="Helical" evidence="1">
    <location>
        <begin position="174"/>
        <end position="196"/>
    </location>
</feature>
<keyword evidence="3" id="KW-1185">Reference proteome</keyword>
<proteinExistence type="predicted"/>
<feature type="transmembrane region" description="Helical" evidence="1">
    <location>
        <begin position="14"/>
        <end position="33"/>
    </location>
</feature>
<evidence type="ECO:0000313" key="2">
    <source>
        <dbReference type="EMBL" id="KAK0424580.1"/>
    </source>
</evidence>
<organism evidence="2 3">
    <name type="scientific">Steinernema hermaphroditum</name>
    <dbReference type="NCBI Taxonomy" id="289476"/>
    <lineage>
        <taxon>Eukaryota</taxon>
        <taxon>Metazoa</taxon>
        <taxon>Ecdysozoa</taxon>
        <taxon>Nematoda</taxon>
        <taxon>Chromadorea</taxon>
        <taxon>Rhabditida</taxon>
        <taxon>Tylenchina</taxon>
        <taxon>Panagrolaimomorpha</taxon>
        <taxon>Strongyloidoidea</taxon>
        <taxon>Steinernematidae</taxon>
        <taxon>Steinernema</taxon>
    </lineage>
</organism>
<feature type="transmembrane region" description="Helical" evidence="1">
    <location>
        <begin position="103"/>
        <end position="120"/>
    </location>
</feature>
<feature type="transmembrane region" description="Helical" evidence="1">
    <location>
        <begin position="45"/>
        <end position="64"/>
    </location>
</feature>
<keyword evidence="1" id="KW-0472">Membrane</keyword>
<evidence type="ECO:0000256" key="1">
    <source>
        <dbReference type="SAM" id="Phobius"/>
    </source>
</evidence>
<feature type="transmembrane region" description="Helical" evidence="1">
    <location>
        <begin position="132"/>
        <end position="154"/>
    </location>
</feature>
<evidence type="ECO:0000313" key="3">
    <source>
        <dbReference type="Proteomes" id="UP001175271"/>
    </source>
</evidence>
<keyword evidence="1" id="KW-1133">Transmembrane helix</keyword>
<comment type="caution">
    <text evidence="2">The sequence shown here is derived from an EMBL/GenBank/DDBJ whole genome shotgun (WGS) entry which is preliminary data.</text>
</comment>
<reference evidence="2" key="1">
    <citation type="submission" date="2023-06" db="EMBL/GenBank/DDBJ databases">
        <title>Genomic analysis of the entomopathogenic nematode Steinernema hermaphroditum.</title>
        <authorList>
            <person name="Schwarz E.M."/>
            <person name="Heppert J.K."/>
            <person name="Baniya A."/>
            <person name="Schwartz H.T."/>
            <person name="Tan C.-H."/>
            <person name="Antoshechkin I."/>
            <person name="Sternberg P.W."/>
            <person name="Goodrich-Blair H."/>
            <person name="Dillman A.R."/>
        </authorList>
    </citation>
    <scope>NUCLEOTIDE SEQUENCE</scope>
    <source>
        <strain evidence="2">PS9179</strain>
        <tissue evidence="2">Whole animal</tissue>
    </source>
</reference>
<sequence length="333" mass="38501">MNCTQRLAFDFEDIFGFAIAVLNLLLISLVLFISFRLKSNEISRIYTIFLFLSYVPAEVLSLLYDSLRCAGLVDMKVTYYPEINWLYFFYKLSRNIAQTQYELLALVMAFMSYLLFTNPAKFNLYFRDGQALWYLSGISLLSVLTSALGIFLSIVDLRENVILEVVYGVLYFTVQATIVGPFALMVFFYVMSCIAIRHYSKTSNHVRAEQDRRSQLVSVLVYCTPPNILNIVVIVICICQVISFFTSTYPPFYSCIRTVQWYNEKLRLIFLTFCTLFAFGNYRNFVVAMCFHKRGTEVLVINSIHTTRTDSANGAARRTYIEEAIIPEQKPRQ</sequence>
<dbReference type="AlphaFoldDB" id="A0AA39M8L6"/>
<name>A0AA39M8L6_9BILA</name>
<keyword evidence="1" id="KW-0812">Transmembrane</keyword>